<dbReference type="InterPro" id="IPR007527">
    <property type="entry name" value="Znf_SWIM"/>
</dbReference>
<comment type="function">
    <text evidence="6">Putative transcription activator involved in regulating light control of development.</text>
</comment>
<dbReference type="EMBL" id="OOIL02004148">
    <property type="protein sequence ID" value="VFQ90714.1"/>
    <property type="molecule type" value="Genomic_DNA"/>
</dbReference>
<sequence>MTKASQYFTPRFHNVGVPTCKVARVSDKERNFDDRDCCSYVKRFRTQLIDEGDAKGVLRYCQRIKRLDPDFFYSVTVDKGGLLENLFWVDSRSRVAYQQFGDVITFDTTYRTNKYQIPFALFVGLNHRMQSTFFGCAIMQDDTEESFVWVFNTFLEAMHEKIPGAVITNQNIAMGNALARVMPQSRHRLCYWHIKKEMPNKLSGLYRKGSTFKLEIKKCLKDSRSPKEFDTEWCRIICAYELEDNSWISSLYDVRNKWVPVYCRNTFFAGMTTTQRSESINAFFDKFIDSGTTLCEFIKQFQEGLNSHLEECRKEDFHAHHKECTLELRSPLERHASDVYTRKVFSIFRQELSQINEYKKVKVHVDGPKVTYRITRHMDQLDDAKDINVGYEEVVFDKHAKTAKCSCQEFEFRGILCRHILMVFTHKGVDKIPAEYVLPRWTKNGDRLLDSTLIPSNVRDVETLRLHHFFRATRMLQESVKVSHEAYKLVLSGLKDLYIQASKLAYAEDDTTYIR</sequence>
<dbReference type="PANTHER" id="PTHR31669:SF302">
    <property type="entry name" value="PROTEIN FAR1-RELATED SEQUENCE"/>
    <property type="match status" value="1"/>
</dbReference>
<keyword evidence="2 6" id="KW-0479">Metal-binding</keyword>
<dbReference type="Proteomes" id="UP000595140">
    <property type="component" value="Unassembled WGS sequence"/>
</dbReference>
<proteinExistence type="inferred from homology"/>
<dbReference type="InterPro" id="IPR018289">
    <property type="entry name" value="MULE_transposase_dom"/>
</dbReference>
<dbReference type="GO" id="GO:0005634">
    <property type="term" value="C:nucleus"/>
    <property type="evidence" value="ECO:0007669"/>
    <property type="project" value="UniProtKB-SubCell"/>
</dbReference>
<dbReference type="GO" id="GO:0008270">
    <property type="term" value="F:zinc ion binding"/>
    <property type="evidence" value="ECO:0007669"/>
    <property type="project" value="UniProtKB-UniRule"/>
</dbReference>
<organism evidence="8 9">
    <name type="scientific">Cuscuta campestris</name>
    <dbReference type="NCBI Taxonomy" id="132261"/>
    <lineage>
        <taxon>Eukaryota</taxon>
        <taxon>Viridiplantae</taxon>
        <taxon>Streptophyta</taxon>
        <taxon>Embryophyta</taxon>
        <taxon>Tracheophyta</taxon>
        <taxon>Spermatophyta</taxon>
        <taxon>Magnoliopsida</taxon>
        <taxon>eudicotyledons</taxon>
        <taxon>Gunneridae</taxon>
        <taxon>Pentapetalae</taxon>
        <taxon>asterids</taxon>
        <taxon>lamiids</taxon>
        <taxon>Solanales</taxon>
        <taxon>Convolvulaceae</taxon>
        <taxon>Cuscuteae</taxon>
        <taxon>Cuscuta</taxon>
        <taxon>Cuscuta subgen. Grammica</taxon>
        <taxon>Cuscuta sect. Cleistogrammica</taxon>
    </lineage>
</organism>
<evidence type="ECO:0000256" key="5">
    <source>
        <dbReference type="PROSITE-ProRule" id="PRU00325"/>
    </source>
</evidence>
<accession>A0A484MS29</accession>
<dbReference type="Pfam" id="PF04434">
    <property type="entry name" value="SWIM"/>
    <property type="match status" value="1"/>
</dbReference>
<dbReference type="InterPro" id="IPR006564">
    <property type="entry name" value="Znf_PMZ"/>
</dbReference>
<evidence type="ECO:0000256" key="4">
    <source>
        <dbReference type="ARBA" id="ARBA00022833"/>
    </source>
</evidence>
<dbReference type="AlphaFoldDB" id="A0A484MS29"/>
<comment type="subcellular location">
    <subcellularLocation>
        <location evidence="6">Nucleus</location>
    </subcellularLocation>
</comment>
<gene>
    <name evidence="8" type="ORF">CCAM_LOCUS32490</name>
</gene>
<name>A0A484MS29_9ASTE</name>
<evidence type="ECO:0000259" key="7">
    <source>
        <dbReference type="PROSITE" id="PS50966"/>
    </source>
</evidence>
<evidence type="ECO:0000313" key="9">
    <source>
        <dbReference type="Proteomes" id="UP000595140"/>
    </source>
</evidence>
<evidence type="ECO:0000256" key="3">
    <source>
        <dbReference type="ARBA" id="ARBA00022771"/>
    </source>
</evidence>
<dbReference type="Pfam" id="PF10551">
    <property type="entry name" value="MULE"/>
    <property type="match status" value="1"/>
</dbReference>
<evidence type="ECO:0000256" key="6">
    <source>
        <dbReference type="RuleBase" id="RU367018"/>
    </source>
</evidence>
<dbReference type="InterPro" id="IPR031052">
    <property type="entry name" value="FHY3/FAR1"/>
</dbReference>
<reference evidence="8 9" key="1">
    <citation type="submission" date="2018-04" db="EMBL/GenBank/DDBJ databases">
        <authorList>
            <person name="Vogel A."/>
        </authorList>
    </citation>
    <scope>NUCLEOTIDE SEQUENCE [LARGE SCALE GENOMIC DNA]</scope>
</reference>
<keyword evidence="4 6" id="KW-0862">Zinc</keyword>
<keyword evidence="3 5" id="KW-0863">Zinc-finger</keyword>
<protein>
    <recommendedName>
        <fullName evidence="6">Protein FAR1-RELATED SEQUENCE</fullName>
    </recommendedName>
</protein>
<keyword evidence="9" id="KW-1185">Reference proteome</keyword>
<feature type="domain" description="SWIM-type" evidence="7">
    <location>
        <begin position="392"/>
        <end position="428"/>
    </location>
</feature>
<dbReference type="SMART" id="SM00575">
    <property type="entry name" value="ZnF_PMZ"/>
    <property type="match status" value="1"/>
</dbReference>
<comment type="similarity">
    <text evidence="1 6">Belongs to the FHY3/FAR1 family.</text>
</comment>
<dbReference type="OrthoDB" id="1647550at2759"/>
<evidence type="ECO:0000256" key="2">
    <source>
        <dbReference type="ARBA" id="ARBA00022723"/>
    </source>
</evidence>
<keyword evidence="6" id="KW-0539">Nucleus</keyword>
<dbReference type="PANTHER" id="PTHR31669">
    <property type="entry name" value="PROTEIN FAR1-RELATED SEQUENCE 10-RELATED"/>
    <property type="match status" value="1"/>
</dbReference>
<dbReference type="GO" id="GO:0006355">
    <property type="term" value="P:regulation of DNA-templated transcription"/>
    <property type="evidence" value="ECO:0007669"/>
    <property type="project" value="UniProtKB-UniRule"/>
</dbReference>
<evidence type="ECO:0000313" key="8">
    <source>
        <dbReference type="EMBL" id="VFQ90714.1"/>
    </source>
</evidence>
<evidence type="ECO:0000256" key="1">
    <source>
        <dbReference type="ARBA" id="ARBA00005889"/>
    </source>
</evidence>
<dbReference type="PROSITE" id="PS50966">
    <property type="entry name" value="ZF_SWIM"/>
    <property type="match status" value="1"/>
</dbReference>